<comment type="caution">
    <text evidence="2">The sequence shown here is derived from an EMBL/GenBank/DDBJ whole genome shotgun (WGS) entry which is preliminary data.</text>
</comment>
<protein>
    <submittedName>
        <fullName evidence="2">Uncharacterized protein</fullName>
    </submittedName>
</protein>
<evidence type="ECO:0000313" key="3">
    <source>
        <dbReference type="Proteomes" id="UP000826271"/>
    </source>
</evidence>
<dbReference type="PANTHER" id="PTHR36759:SF1">
    <property type="entry name" value="DYNEIN BETA CHAIN, CILIARY PROTEIN"/>
    <property type="match status" value="1"/>
</dbReference>
<gene>
    <name evidence="2" type="ORF">BUALT_BualtUnG0012200</name>
</gene>
<name>A0AAV6W5J0_9LAMI</name>
<evidence type="ECO:0000256" key="1">
    <source>
        <dbReference type="SAM" id="MobiDB-lite"/>
    </source>
</evidence>
<organism evidence="2 3">
    <name type="scientific">Buddleja alternifolia</name>
    <dbReference type="NCBI Taxonomy" id="168488"/>
    <lineage>
        <taxon>Eukaryota</taxon>
        <taxon>Viridiplantae</taxon>
        <taxon>Streptophyta</taxon>
        <taxon>Embryophyta</taxon>
        <taxon>Tracheophyta</taxon>
        <taxon>Spermatophyta</taxon>
        <taxon>Magnoliopsida</taxon>
        <taxon>eudicotyledons</taxon>
        <taxon>Gunneridae</taxon>
        <taxon>Pentapetalae</taxon>
        <taxon>asterids</taxon>
        <taxon>lamiids</taxon>
        <taxon>Lamiales</taxon>
        <taxon>Scrophulariaceae</taxon>
        <taxon>Buddlejeae</taxon>
        <taxon>Buddleja</taxon>
    </lineage>
</organism>
<dbReference type="Proteomes" id="UP000826271">
    <property type="component" value="Unassembled WGS sequence"/>
</dbReference>
<keyword evidence="3" id="KW-1185">Reference proteome</keyword>
<dbReference type="EMBL" id="WHWC01000105">
    <property type="protein sequence ID" value="KAG8363031.1"/>
    <property type="molecule type" value="Genomic_DNA"/>
</dbReference>
<proteinExistence type="predicted"/>
<feature type="region of interest" description="Disordered" evidence="1">
    <location>
        <begin position="68"/>
        <end position="88"/>
    </location>
</feature>
<accession>A0AAV6W5J0</accession>
<sequence>MCLRIAIHNMMFCLAKWSVEFDQSLEGNSRWARGSAGDNFQMVLGHGGNALRIRLFKASVVDKYKRPLPKLRNTTPDSGRYEERPAPPGTLNVAQVRQIILLHQGKSDEHDGPMDVPQIAERFRINAAQVQNILQFMALPPEDDSKTKNNQE</sequence>
<dbReference type="PANTHER" id="PTHR36759">
    <property type="entry name" value="DYNEIN BETA CHAIN, CILIARY PROTEIN"/>
    <property type="match status" value="1"/>
</dbReference>
<dbReference type="AlphaFoldDB" id="A0AAV6W5J0"/>
<evidence type="ECO:0000313" key="2">
    <source>
        <dbReference type="EMBL" id="KAG8363031.1"/>
    </source>
</evidence>
<reference evidence="2" key="1">
    <citation type="submission" date="2019-10" db="EMBL/GenBank/DDBJ databases">
        <authorList>
            <person name="Zhang R."/>
            <person name="Pan Y."/>
            <person name="Wang J."/>
            <person name="Ma R."/>
            <person name="Yu S."/>
        </authorList>
    </citation>
    <scope>NUCLEOTIDE SEQUENCE</scope>
    <source>
        <strain evidence="2">LA-IB0</strain>
        <tissue evidence="2">Leaf</tissue>
    </source>
</reference>